<dbReference type="Pfam" id="PF04646">
    <property type="entry name" value="DUF604"/>
    <property type="match status" value="1"/>
</dbReference>
<evidence type="ECO:0008006" key="4">
    <source>
        <dbReference type="Google" id="ProtNLM"/>
    </source>
</evidence>
<dbReference type="PANTHER" id="PTHR10811">
    <property type="entry name" value="FRINGE-RELATED"/>
    <property type="match status" value="1"/>
</dbReference>
<keyword evidence="1" id="KW-1133">Transmembrane helix</keyword>
<dbReference type="InterPro" id="IPR006740">
    <property type="entry name" value="DUF604"/>
</dbReference>
<dbReference type="EMBL" id="PKSM01000006">
    <property type="protein sequence ID" value="POW22803.1"/>
    <property type="molecule type" value="Genomic_DNA"/>
</dbReference>
<reference evidence="2 3" key="1">
    <citation type="submission" date="2017-12" db="EMBL/GenBank/DDBJ databases">
        <title>Gene loss provides genomic basis for host adaptation in cereal stripe rust fungi.</title>
        <authorList>
            <person name="Xia C."/>
        </authorList>
    </citation>
    <scope>NUCLEOTIDE SEQUENCE [LARGE SCALE GENOMIC DNA]</scope>
    <source>
        <strain evidence="2 3">93TX-2</strain>
    </source>
</reference>
<reference evidence="3" key="2">
    <citation type="journal article" date="2018" name="BMC Genomics">
        <title>Genomic insights into host adaptation between the wheat stripe rust pathogen (Puccinia striiformis f. sp. tritici) and the barley stripe rust pathogen (Puccinia striiformis f. sp. hordei).</title>
        <authorList>
            <person name="Xia C."/>
            <person name="Wang M."/>
            <person name="Yin C."/>
            <person name="Cornejo O.E."/>
            <person name="Hulbert S.H."/>
            <person name="Chen X."/>
        </authorList>
    </citation>
    <scope>NUCLEOTIDE SEQUENCE [LARGE SCALE GENOMIC DNA]</scope>
    <source>
        <strain evidence="3">93TX-2</strain>
    </source>
</reference>
<comment type="caution">
    <text evidence="2">The sequence shown here is derived from an EMBL/GenBank/DDBJ whole genome shotgun (WGS) entry which is preliminary data.</text>
</comment>
<dbReference type="VEuPathDB" id="FungiDB:PSHT_00809"/>
<sequence>MYLAFPSTKKTIILPLNCEIAKHPDWQLPSDPEIMSKLANFHLSSTLSLGSEPTGAVRTIKRRILSVLVVISISAFLFFLTPDRIRHSSFDSAKFFRISRSLAPVIIKPIEIQYHPRLFGLEAPVEWYKASLASAIAWTSPISWPILLSSNRFLKDVEPLHLRVFPRVIKLESHAPSPSDLIFGMATTAHRASVLSELWPAWLGATDDGGETPLAVVVLPQEEHEGGSNSAAHNLSQKLRNERGLDNVLLTTSWLGESARYELRYFGMLRDMDDAAQQAEREPLWYIVGDDDTLWTDERMLRRELSNYDPTKSWLLGSSSEGISQIQQFGNMAFGGAGIIISRGLCQEMLKILADCVEQTKNVFGGDEMYSICAARAAGHGKTKETVVTQLTSLHQLDLPGDGTAREHQTSFDRSDNALNHLLLLQQAAQILGGDNFMRRGVYNDGLELVTLGYTVTRFDVALKIEDMKTIEKTWSGDSEYPLRFPTRPRIVETDQIGTGGKRTYYLSEIRTSKSIPNTFSFIHRDRWGEFAVITWRGD</sequence>
<evidence type="ECO:0000313" key="3">
    <source>
        <dbReference type="Proteomes" id="UP000238274"/>
    </source>
</evidence>
<dbReference type="OrthoDB" id="2187549at2759"/>
<organism evidence="2 3">
    <name type="scientific">Puccinia striiformis</name>
    <dbReference type="NCBI Taxonomy" id="27350"/>
    <lineage>
        <taxon>Eukaryota</taxon>
        <taxon>Fungi</taxon>
        <taxon>Dikarya</taxon>
        <taxon>Basidiomycota</taxon>
        <taxon>Pucciniomycotina</taxon>
        <taxon>Pucciniomycetes</taxon>
        <taxon>Pucciniales</taxon>
        <taxon>Pucciniaceae</taxon>
        <taxon>Puccinia</taxon>
    </lineage>
</organism>
<keyword evidence="3" id="KW-1185">Reference proteome</keyword>
<keyword evidence="1" id="KW-0472">Membrane</keyword>
<dbReference type="Gene3D" id="3.90.550.50">
    <property type="match status" value="1"/>
</dbReference>
<evidence type="ECO:0000313" key="2">
    <source>
        <dbReference type="EMBL" id="POW22803.1"/>
    </source>
</evidence>
<reference evidence="3" key="3">
    <citation type="journal article" date="2018" name="Mol. Plant Microbe Interact.">
        <title>Genome sequence resources for the wheat stripe rust pathogen (Puccinia striiformis f. sp. tritici) and the barley stripe rust pathogen (Puccinia striiformis f. sp. hordei).</title>
        <authorList>
            <person name="Xia C."/>
            <person name="Wang M."/>
            <person name="Yin C."/>
            <person name="Cornejo O.E."/>
            <person name="Hulbert S.H."/>
            <person name="Chen X."/>
        </authorList>
    </citation>
    <scope>NUCLEOTIDE SEQUENCE [LARGE SCALE GENOMIC DNA]</scope>
    <source>
        <strain evidence="3">93TX-2</strain>
    </source>
</reference>
<evidence type="ECO:0000256" key="1">
    <source>
        <dbReference type="SAM" id="Phobius"/>
    </source>
</evidence>
<gene>
    <name evidence="2" type="ORF">PSHT_00809</name>
</gene>
<proteinExistence type="predicted"/>
<dbReference type="Proteomes" id="UP000238274">
    <property type="component" value="Unassembled WGS sequence"/>
</dbReference>
<protein>
    <recommendedName>
        <fullName evidence="4">Glycosyltransferase family 31 protein</fullName>
    </recommendedName>
</protein>
<feature type="transmembrane region" description="Helical" evidence="1">
    <location>
        <begin position="64"/>
        <end position="81"/>
    </location>
</feature>
<dbReference type="VEuPathDB" id="FungiDB:PSTT_10588"/>
<accession>A0A2S4WM21</accession>
<dbReference type="AlphaFoldDB" id="A0A2S4WM21"/>
<keyword evidence="1" id="KW-0812">Transmembrane</keyword>
<name>A0A2S4WM21_9BASI</name>